<protein>
    <recommendedName>
        <fullName evidence="3">Alkaline ceramidase</fullName>
    </recommendedName>
</protein>
<dbReference type="Proteomes" id="UP000674938">
    <property type="component" value="Unassembled WGS sequence"/>
</dbReference>
<gene>
    <name evidence="1" type="ORF">I6N95_18115</name>
</gene>
<organism evidence="1 2">
    <name type="scientific">Vagococcus allomyrinae</name>
    <dbReference type="NCBI Taxonomy" id="2794353"/>
    <lineage>
        <taxon>Bacteria</taxon>
        <taxon>Bacillati</taxon>
        <taxon>Bacillota</taxon>
        <taxon>Bacilli</taxon>
        <taxon>Lactobacillales</taxon>
        <taxon>Enterococcaceae</taxon>
        <taxon>Vagococcus</taxon>
    </lineage>
</organism>
<dbReference type="EMBL" id="JAEEGA010000013">
    <property type="protein sequence ID" value="MBP1042934.1"/>
    <property type="molecule type" value="Genomic_DNA"/>
</dbReference>
<name>A0A940P773_9ENTE</name>
<evidence type="ECO:0000313" key="2">
    <source>
        <dbReference type="Proteomes" id="UP000674938"/>
    </source>
</evidence>
<reference evidence="1" key="1">
    <citation type="submission" date="2020-12" db="EMBL/GenBank/DDBJ databases">
        <title>Vagococcus allomyrinae sp. nov. and Enterococcus lavae sp. nov., isolated from the larvae of Allomyrina dichotoma.</title>
        <authorList>
            <person name="Lee S.D."/>
        </authorList>
    </citation>
    <scope>NUCLEOTIDE SEQUENCE</scope>
    <source>
        <strain evidence="1">BWB3-3</strain>
    </source>
</reference>
<dbReference type="RefSeq" id="WP_209530658.1">
    <property type="nucleotide sequence ID" value="NZ_JAEEGA010000013.1"/>
</dbReference>
<proteinExistence type="predicted"/>
<evidence type="ECO:0008006" key="3">
    <source>
        <dbReference type="Google" id="ProtNLM"/>
    </source>
</evidence>
<evidence type="ECO:0000313" key="1">
    <source>
        <dbReference type="EMBL" id="MBP1042934.1"/>
    </source>
</evidence>
<accession>A0A940P773</accession>
<sequence>MNKQVKFQAAVAEVEITPDFPVTLIGGMPTRSKEVLHPLMSQVLLMKWGNDLTCLITIDNLGLTVELANKLRQTIATQLGITKAEVMLCFSHTHNAPQPTVGALNGERYFSFMEQQISLGVTQALAKLQPSKIGWGLTKSQLGVNRRVDCSVVDDRLGVLKIATLTGKPLVMVLRLTAHPNSLMPLSGVITSDYFHFVRQQLTAHFGCPVMVIQGAAGNVKVRGTDTITGGTLLEAEAAGKEIAEALAKMTINLVEVSEFQLISRELSFTSEVPSVAESQLIAHNAQKECGIDGTGWLAECQRLREAGLKQQVTDREVQFLTLNEGQFCGVADELFCELALLAAEKTTNRLFFLNGYTNGCTGYLPTEREWLKGGYEILYSNLNYFPFHGHVMPFRPETAAQLVEFVVEHKC</sequence>
<keyword evidence="2" id="KW-1185">Reference proteome</keyword>
<comment type="caution">
    <text evidence="1">The sequence shown here is derived from an EMBL/GenBank/DDBJ whole genome shotgun (WGS) entry which is preliminary data.</text>
</comment>
<dbReference type="AlphaFoldDB" id="A0A940P773"/>